<reference evidence="11" key="1">
    <citation type="submission" date="2015-05" db="EMBL/GenBank/DDBJ databases">
        <authorList>
            <person name="Collingro A."/>
        </authorList>
    </citation>
    <scope>NUCLEOTIDE SEQUENCE [LARGE SCALE GENOMIC DNA]</scope>
    <source>
        <strain evidence="11">Ps</strain>
    </source>
</reference>
<keyword evidence="2 8" id="KW-0436">Ligase</keyword>
<dbReference type="SMART" id="SM00946">
    <property type="entry name" value="ProRS-C_1"/>
    <property type="match status" value="1"/>
</dbReference>
<gene>
    <name evidence="8" type="primary">proS</name>
    <name evidence="10" type="ORF">HEPPS_04200</name>
</gene>
<dbReference type="SUPFAM" id="SSF55681">
    <property type="entry name" value="Class II aaRS and biotin synthetases"/>
    <property type="match status" value="1"/>
</dbReference>
<dbReference type="PRINTS" id="PR01046">
    <property type="entry name" value="TRNASYNTHPRO"/>
</dbReference>
<keyword evidence="6 8" id="KW-0030">Aminoacyl-tRNA synthetase</keyword>
<comment type="subunit">
    <text evidence="8">Homodimer.</text>
</comment>
<dbReference type="InterPro" id="IPR002316">
    <property type="entry name" value="Pro-tRNA-ligase_IIa"/>
</dbReference>
<comment type="domain">
    <text evidence="8">Consists of three domains: the N-terminal catalytic domain, the anticodon-binding domain and the C-terminal extension.</text>
</comment>
<evidence type="ECO:0000259" key="9">
    <source>
        <dbReference type="PROSITE" id="PS50862"/>
    </source>
</evidence>
<proteinExistence type="inferred from homology"/>
<dbReference type="Pfam" id="PF09180">
    <property type="entry name" value="ProRS-C_1"/>
    <property type="match status" value="1"/>
</dbReference>
<keyword evidence="1 8" id="KW-0963">Cytoplasm</keyword>
<dbReference type="EC" id="6.1.1.15" evidence="8"/>
<dbReference type="SUPFAM" id="SSF52954">
    <property type="entry name" value="Class II aaRS ABD-related"/>
    <property type="match status" value="1"/>
</dbReference>
<evidence type="ECO:0000256" key="1">
    <source>
        <dbReference type="ARBA" id="ARBA00022490"/>
    </source>
</evidence>
<dbReference type="PANTHER" id="PTHR43382:SF2">
    <property type="entry name" value="BIFUNCTIONAL GLUTAMATE_PROLINE--TRNA LIGASE"/>
    <property type="match status" value="1"/>
</dbReference>
<dbReference type="PANTHER" id="PTHR43382">
    <property type="entry name" value="PROLYL-TRNA SYNTHETASE"/>
    <property type="match status" value="1"/>
</dbReference>
<dbReference type="Pfam" id="PF00587">
    <property type="entry name" value="tRNA-synt_2b"/>
    <property type="match status" value="1"/>
</dbReference>
<dbReference type="InterPro" id="IPR002314">
    <property type="entry name" value="aa-tRNA-synt_IIb"/>
</dbReference>
<dbReference type="PROSITE" id="PS50862">
    <property type="entry name" value="AA_TRNA_LIGASE_II"/>
    <property type="match status" value="1"/>
</dbReference>
<sequence length="479" mass="56094">MEKKKNTKNNIIRSFEEDPINWYTDIIFKAELMLYGPTKGTMYLRPYTISIWNLIIKWLTKEFSKNGVEEVKFPLIFPKSLLDKEKKHIEGFAPEILLITHIGNKKLTDFNVIRPTSEMLFSDYFKKTIKTYNQLPVKLNQWVNIMRWENNTRPFLRNSEFYWQEGHTVHNTEEEAKKFSILIHEIYKNFLNKILLLPIISGEKSTNERFAGAINTYTQETILKDGQALQVATSHYLGNEFAKSVNFKIQNKENKYFYPFQSSWGTSTRLIGGIIMTHSDNKGLVLPSKISPFQIVIIPIKNKNNDFNFDNFLNTIYSKINRNFRIKIDNSDNSFGYLIKNWEIKGVPIIIEIGAKEFSNSNLILKIRSESKKRIIDLKDLNAKMISNFLKEHDKKIKEIALNNFLNKKIWISSLEDLKKNIIIGNVVYCYWIEDSKLEDKIKKETGATIRLLYNEKKSAKSVNKEDITTQVAIFARSY</sequence>
<name>A0A0G7ZLZ1_9MOLU</name>
<dbReference type="InterPro" id="IPR004154">
    <property type="entry name" value="Anticodon-bd"/>
</dbReference>
<dbReference type="GO" id="GO:0017101">
    <property type="term" value="C:aminoacyl-tRNA synthetase multienzyme complex"/>
    <property type="evidence" value="ECO:0007669"/>
    <property type="project" value="TreeGrafter"/>
</dbReference>
<dbReference type="GO" id="GO:0006433">
    <property type="term" value="P:prolyl-tRNA aminoacylation"/>
    <property type="evidence" value="ECO:0007669"/>
    <property type="project" value="UniProtKB-UniRule"/>
</dbReference>
<dbReference type="SUPFAM" id="SSF64586">
    <property type="entry name" value="C-terminal domain of ProRS"/>
    <property type="match status" value="1"/>
</dbReference>
<dbReference type="HAMAP" id="MF_01571">
    <property type="entry name" value="Pro_tRNA_synth_type3"/>
    <property type="match status" value="1"/>
</dbReference>
<keyword evidence="11" id="KW-1185">Reference proteome</keyword>
<dbReference type="Pfam" id="PF03129">
    <property type="entry name" value="HGTP_anticodon"/>
    <property type="match status" value="1"/>
</dbReference>
<evidence type="ECO:0000256" key="7">
    <source>
        <dbReference type="ARBA" id="ARBA00047671"/>
    </source>
</evidence>
<dbReference type="GO" id="GO:0004827">
    <property type="term" value="F:proline-tRNA ligase activity"/>
    <property type="evidence" value="ECO:0007669"/>
    <property type="project" value="UniProtKB-UniRule"/>
</dbReference>
<dbReference type="GO" id="GO:0005737">
    <property type="term" value="C:cytoplasm"/>
    <property type="evidence" value="ECO:0007669"/>
    <property type="project" value="UniProtKB-SubCell"/>
</dbReference>
<dbReference type="Gene3D" id="3.40.50.800">
    <property type="entry name" value="Anticodon-binding domain"/>
    <property type="match status" value="1"/>
</dbReference>
<dbReference type="InterPro" id="IPR006195">
    <property type="entry name" value="aa-tRNA-synth_II"/>
</dbReference>
<dbReference type="NCBIfam" id="TIGR00408">
    <property type="entry name" value="proS_fam_I"/>
    <property type="match status" value="1"/>
</dbReference>
<keyword evidence="3 8" id="KW-0547">Nucleotide-binding</keyword>
<accession>A0A0G7ZLZ1</accession>
<dbReference type="InterPro" id="IPR016061">
    <property type="entry name" value="Pro-tRNA_ligase_II_C"/>
</dbReference>
<evidence type="ECO:0000256" key="6">
    <source>
        <dbReference type="ARBA" id="ARBA00023146"/>
    </source>
</evidence>
<dbReference type="EMBL" id="CWGI01000001">
    <property type="protein sequence ID" value="CRX37197.1"/>
    <property type="molecule type" value="Genomic_DNA"/>
</dbReference>
<evidence type="ECO:0000256" key="8">
    <source>
        <dbReference type="HAMAP-Rule" id="MF_01571"/>
    </source>
</evidence>
<dbReference type="AlphaFoldDB" id="A0A0G7ZLZ1"/>
<dbReference type="Gene3D" id="3.30.930.10">
    <property type="entry name" value="Bira Bifunctional Protein, Domain 2"/>
    <property type="match status" value="1"/>
</dbReference>
<evidence type="ECO:0000256" key="4">
    <source>
        <dbReference type="ARBA" id="ARBA00022840"/>
    </source>
</evidence>
<evidence type="ECO:0000256" key="5">
    <source>
        <dbReference type="ARBA" id="ARBA00022917"/>
    </source>
</evidence>
<dbReference type="InterPro" id="IPR036621">
    <property type="entry name" value="Anticodon-bd_dom_sf"/>
</dbReference>
<keyword evidence="4 8" id="KW-0067">ATP-binding</keyword>
<keyword evidence="5 8" id="KW-0648">Protein biosynthesis</keyword>
<comment type="catalytic activity">
    <reaction evidence="7 8">
        <text>tRNA(Pro) + L-proline + ATP = L-prolyl-tRNA(Pro) + AMP + diphosphate</text>
        <dbReference type="Rhea" id="RHEA:14305"/>
        <dbReference type="Rhea" id="RHEA-COMP:9700"/>
        <dbReference type="Rhea" id="RHEA-COMP:9702"/>
        <dbReference type="ChEBI" id="CHEBI:30616"/>
        <dbReference type="ChEBI" id="CHEBI:33019"/>
        <dbReference type="ChEBI" id="CHEBI:60039"/>
        <dbReference type="ChEBI" id="CHEBI:78442"/>
        <dbReference type="ChEBI" id="CHEBI:78532"/>
        <dbReference type="ChEBI" id="CHEBI:456215"/>
        <dbReference type="EC" id="6.1.1.15"/>
    </reaction>
</comment>
<dbReference type="Proteomes" id="UP000242141">
    <property type="component" value="Unassembled WGS sequence"/>
</dbReference>
<dbReference type="Gene3D" id="3.30.110.30">
    <property type="entry name" value="C-terminal domain of ProRS"/>
    <property type="match status" value="1"/>
</dbReference>
<dbReference type="InterPro" id="IPR017449">
    <property type="entry name" value="Pro-tRNA_synth_II"/>
</dbReference>
<dbReference type="InterPro" id="IPR004499">
    <property type="entry name" value="Pro-tRNA-ligase_IIa_arc-type"/>
</dbReference>
<evidence type="ECO:0000256" key="3">
    <source>
        <dbReference type="ARBA" id="ARBA00022741"/>
    </source>
</evidence>
<feature type="domain" description="Aminoacyl-transfer RNA synthetases class-II family profile" evidence="9">
    <location>
        <begin position="40"/>
        <end position="287"/>
    </location>
</feature>
<evidence type="ECO:0000256" key="2">
    <source>
        <dbReference type="ARBA" id="ARBA00022598"/>
    </source>
</evidence>
<protein>
    <recommendedName>
        <fullName evidence="8">Proline--tRNA ligase</fullName>
        <ecNumber evidence="8">6.1.1.15</ecNumber>
    </recommendedName>
    <alternativeName>
        <fullName evidence="8">Prolyl-tRNA synthetase</fullName>
        <shortName evidence="8">ProRS</shortName>
    </alternativeName>
</protein>
<comment type="similarity">
    <text evidence="8">Belongs to the class-II aminoacyl-tRNA synthetase family. ProS type 3 subfamily.</text>
</comment>
<comment type="subcellular location">
    <subcellularLocation>
        <location evidence="8">Cytoplasm</location>
    </subcellularLocation>
</comment>
<organism evidence="10 11">
    <name type="scientific">Candidatus Hepatoplasma crinochetorum</name>
    <dbReference type="NCBI Taxonomy" id="295596"/>
    <lineage>
        <taxon>Bacteria</taxon>
        <taxon>Bacillati</taxon>
        <taxon>Mycoplasmatota</taxon>
        <taxon>Mollicutes</taxon>
        <taxon>Candidatus Hepatoplasmataceae</taxon>
        <taxon>Candidatus Hepatoplasma</taxon>
    </lineage>
</organism>
<comment type="function">
    <text evidence="8">Catalyzes the attachment of proline to tRNA(Pro) in a two-step reaction: proline is first activated by ATP to form Pro-AMP and then transferred to the acceptor end of tRNA(Pro).</text>
</comment>
<dbReference type="GO" id="GO:0005524">
    <property type="term" value="F:ATP binding"/>
    <property type="evidence" value="ECO:0007669"/>
    <property type="project" value="UniProtKB-UniRule"/>
</dbReference>
<evidence type="ECO:0000313" key="10">
    <source>
        <dbReference type="EMBL" id="CRX37197.1"/>
    </source>
</evidence>
<dbReference type="InterPro" id="IPR045864">
    <property type="entry name" value="aa-tRNA-synth_II/BPL/LPL"/>
</dbReference>
<evidence type="ECO:0000313" key="11">
    <source>
        <dbReference type="Proteomes" id="UP000242141"/>
    </source>
</evidence>